<evidence type="ECO:0000256" key="5">
    <source>
        <dbReference type="ARBA" id="ARBA00022695"/>
    </source>
</evidence>
<dbReference type="Pfam" id="PF19293">
    <property type="entry name" value="CdaA_N"/>
    <property type="match status" value="1"/>
</dbReference>
<evidence type="ECO:0000256" key="2">
    <source>
        <dbReference type="ARBA" id="ARBA00022475"/>
    </source>
</evidence>
<organism evidence="12 13">
    <name type="scientific">Candidatus Acutalibacter pullicola</name>
    <dbReference type="NCBI Taxonomy" id="2838417"/>
    <lineage>
        <taxon>Bacteria</taxon>
        <taxon>Bacillati</taxon>
        <taxon>Bacillota</taxon>
        <taxon>Clostridia</taxon>
        <taxon>Eubacteriales</taxon>
        <taxon>Acutalibacteraceae</taxon>
        <taxon>Acutalibacter</taxon>
    </lineage>
</organism>
<dbReference type="GO" id="GO:0005524">
    <property type="term" value="F:ATP binding"/>
    <property type="evidence" value="ECO:0007669"/>
    <property type="project" value="UniProtKB-UniRule"/>
</dbReference>
<dbReference type="InterPro" id="IPR036888">
    <property type="entry name" value="DNA_integrity_DisA_N_sf"/>
</dbReference>
<evidence type="ECO:0000313" key="13">
    <source>
        <dbReference type="Proteomes" id="UP000826793"/>
    </source>
</evidence>
<dbReference type="HAMAP" id="MF_01499">
    <property type="entry name" value="DacA"/>
    <property type="match status" value="1"/>
</dbReference>
<dbReference type="PANTHER" id="PTHR34185:SF1">
    <property type="entry name" value="DIADENYLATE CYCLASE"/>
    <property type="match status" value="1"/>
</dbReference>
<dbReference type="PIRSF" id="PIRSF004793">
    <property type="entry name" value="UCP004793"/>
    <property type="match status" value="1"/>
</dbReference>
<sequence>MESAMEYLAQLGQTILTLARQFTFKDAIDVAIVTLLLYGVIKLVRETRAGQLVKGIILLVALFLISYQFDLMMLNAILRAFLSSGIVIVVILFQPEIRKALEQVGHSKVAQSLASAMATKDKEAGRAATRKAIDGVVDATQILQQLRMGALIVFERQTKLGEIVATGTVVEAAPSSQLIANIFFNKAPLHDGAMIIREGQIYAAGCILPLTSNVNVSAELGTRHRAAMGMSENSDAVVVIVSEETGQISLAMEGKFTRNYNRLTLRQALEEALLGASEEASGSKRILDKLGFGDRTSRKGG</sequence>
<accession>A0A9D2MVQ0</accession>
<reference evidence="12" key="2">
    <citation type="submission" date="2021-04" db="EMBL/GenBank/DDBJ databases">
        <authorList>
            <person name="Gilroy R."/>
        </authorList>
    </citation>
    <scope>NUCLEOTIDE SEQUENCE</scope>
    <source>
        <strain evidence="12">CHK185-1770</strain>
    </source>
</reference>
<evidence type="ECO:0000256" key="7">
    <source>
        <dbReference type="ARBA" id="ARBA00022840"/>
    </source>
</evidence>
<dbReference type="SUPFAM" id="SSF143597">
    <property type="entry name" value="YojJ-like"/>
    <property type="match status" value="1"/>
</dbReference>
<evidence type="ECO:0000256" key="6">
    <source>
        <dbReference type="ARBA" id="ARBA00022741"/>
    </source>
</evidence>
<dbReference type="InterPro" id="IPR014046">
    <property type="entry name" value="C-di-AMP_synthase"/>
</dbReference>
<evidence type="ECO:0000256" key="8">
    <source>
        <dbReference type="ARBA" id="ARBA00022989"/>
    </source>
</evidence>
<keyword evidence="8 10" id="KW-1133">Transmembrane helix</keyword>
<dbReference type="PANTHER" id="PTHR34185">
    <property type="entry name" value="DIADENYLATE CYCLASE"/>
    <property type="match status" value="1"/>
</dbReference>
<comment type="function">
    <text evidence="10">Catalyzes the condensation of 2 ATP molecules into cyclic di-AMP (c-di-AMP), a second messenger used to regulate differing processes in different bacteria.</text>
</comment>
<dbReference type="Proteomes" id="UP000826793">
    <property type="component" value="Unassembled WGS sequence"/>
</dbReference>
<dbReference type="Pfam" id="PF02457">
    <property type="entry name" value="DAC"/>
    <property type="match status" value="1"/>
</dbReference>
<keyword evidence="5 10" id="KW-0548">Nucleotidyltransferase</keyword>
<comment type="caution">
    <text evidence="12">The sequence shown here is derived from an EMBL/GenBank/DDBJ whole genome shotgun (WGS) entry which is preliminary data.</text>
</comment>
<dbReference type="Gene3D" id="3.40.1700.10">
    <property type="entry name" value="DNA integrity scanning protein, DisA, N-terminal domain"/>
    <property type="match status" value="1"/>
</dbReference>
<comment type="similarity">
    <text evidence="10">Belongs to the adenylate cyclase family. DacA/CdaA subfamily.</text>
</comment>
<dbReference type="GO" id="GO:0006171">
    <property type="term" value="P:cAMP biosynthetic process"/>
    <property type="evidence" value="ECO:0007669"/>
    <property type="project" value="InterPro"/>
</dbReference>
<dbReference type="GO" id="GO:0004016">
    <property type="term" value="F:adenylate cyclase activity"/>
    <property type="evidence" value="ECO:0007669"/>
    <property type="project" value="UniProtKB-UniRule"/>
</dbReference>
<keyword evidence="2 10" id="KW-1003">Cell membrane</keyword>
<keyword evidence="7 10" id="KW-0067">ATP-binding</keyword>
<proteinExistence type="inferred from homology"/>
<comment type="caution">
    <text evidence="10">Lacks conserved residue(s) required for the propagation of feature annotation.</text>
</comment>
<dbReference type="EMBL" id="DWXG01000040">
    <property type="protein sequence ID" value="HJB97956.1"/>
    <property type="molecule type" value="Genomic_DNA"/>
</dbReference>
<dbReference type="InterPro" id="IPR034701">
    <property type="entry name" value="CdaA"/>
</dbReference>
<evidence type="ECO:0000256" key="9">
    <source>
        <dbReference type="ARBA" id="ARBA00023136"/>
    </source>
</evidence>
<reference evidence="12" key="1">
    <citation type="journal article" date="2021" name="PeerJ">
        <title>Extensive microbial diversity within the chicken gut microbiome revealed by metagenomics and culture.</title>
        <authorList>
            <person name="Gilroy R."/>
            <person name="Ravi A."/>
            <person name="Getino M."/>
            <person name="Pursley I."/>
            <person name="Horton D.L."/>
            <person name="Alikhan N.F."/>
            <person name="Baker D."/>
            <person name="Gharbi K."/>
            <person name="Hall N."/>
            <person name="Watson M."/>
            <person name="Adriaenssens E.M."/>
            <person name="Foster-Nyarko E."/>
            <person name="Jarju S."/>
            <person name="Secka A."/>
            <person name="Antonio M."/>
            <person name="Oren A."/>
            <person name="Chaudhuri R.R."/>
            <person name="La Ragione R."/>
            <person name="Hildebrand F."/>
            <person name="Pallen M.J."/>
        </authorList>
    </citation>
    <scope>NUCLEOTIDE SEQUENCE</scope>
    <source>
        <strain evidence="12">CHK185-1770</strain>
    </source>
</reference>
<keyword evidence="9 10" id="KW-0472">Membrane</keyword>
<keyword evidence="4 10" id="KW-0812">Transmembrane</keyword>
<dbReference type="PROSITE" id="PS51794">
    <property type="entry name" value="DAC"/>
    <property type="match status" value="1"/>
</dbReference>
<name>A0A9D2MVQ0_9FIRM</name>
<feature type="transmembrane region" description="Helical" evidence="10">
    <location>
        <begin position="27"/>
        <end position="45"/>
    </location>
</feature>
<comment type="catalytic activity">
    <reaction evidence="1 10">
        <text>2 ATP = 3',3'-c-di-AMP + 2 diphosphate</text>
        <dbReference type="Rhea" id="RHEA:35655"/>
        <dbReference type="ChEBI" id="CHEBI:30616"/>
        <dbReference type="ChEBI" id="CHEBI:33019"/>
        <dbReference type="ChEBI" id="CHEBI:71500"/>
        <dbReference type="EC" id="2.7.7.85"/>
    </reaction>
</comment>
<protein>
    <recommendedName>
        <fullName evidence="10">Diadenylate cyclase</fullName>
        <shortName evidence="10">DAC</shortName>
        <ecNumber evidence="10">2.7.7.85</ecNumber>
    </recommendedName>
    <alternativeName>
        <fullName evidence="10">Cyclic-di-AMP synthase</fullName>
        <shortName evidence="10">c-di-AMP synthase</shortName>
    </alternativeName>
</protein>
<dbReference type="InterPro" id="IPR050338">
    <property type="entry name" value="DisA"/>
</dbReference>
<feature type="transmembrane region" description="Helical" evidence="10">
    <location>
        <begin position="52"/>
        <end position="70"/>
    </location>
</feature>
<dbReference type="InterPro" id="IPR003390">
    <property type="entry name" value="DNA_integrity_scan_DisA_N"/>
</dbReference>
<evidence type="ECO:0000256" key="1">
    <source>
        <dbReference type="ARBA" id="ARBA00000877"/>
    </source>
</evidence>
<evidence type="ECO:0000256" key="3">
    <source>
        <dbReference type="ARBA" id="ARBA00022679"/>
    </source>
</evidence>
<dbReference type="GO" id="GO:0106408">
    <property type="term" value="F:diadenylate cyclase activity"/>
    <property type="evidence" value="ECO:0007669"/>
    <property type="project" value="UniProtKB-EC"/>
</dbReference>
<keyword evidence="3 10" id="KW-0808">Transferase</keyword>
<evidence type="ECO:0000259" key="11">
    <source>
        <dbReference type="PROSITE" id="PS51794"/>
    </source>
</evidence>
<dbReference type="FunFam" id="3.40.1700.10:FF:000002">
    <property type="entry name" value="Diadenylate cyclase"/>
    <property type="match status" value="1"/>
</dbReference>
<feature type="domain" description="DAC" evidence="11">
    <location>
        <begin position="94"/>
        <end position="262"/>
    </location>
</feature>
<dbReference type="EC" id="2.7.7.85" evidence="10"/>
<comment type="subunit">
    <text evidence="10">Probably a homodimer.</text>
</comment>
<dbReference type="NCBIfam" id="TIGR00159">
    <property type="entry name" value="diadenylate cyclase CdaA"/>
    <property type="match status" value="1"/>
</dbReference>
<dbReference type="InterPro" id="IPR045585">
    <property type="entry name" value="CdaA_N"/>
</dbReference>
<evidence type="ECO:0000313" key="12">
    <source>
        <dbReference type="EMBL" id="HJB97956.1"/>
    </source>
</evidence>
<gene>
    <name evidence="12" type="primary">cdaA</name>
    <name evidence="10" type="synonym">dacA</name>
    <name evidence="12" type="ORF">H9710_05170</name>
</gene>
<keyword evidence="6 10" id="KW-0547">Nucleotide-binding</keyword>
<evidence type="ECO:0000256" key="4">
    <source>
        <dbReference type="ARBA" id="ARBA00022692"/>
    </source>
</evidence>
<dbReference type="AlphaFoldDB" id="A0A9D2MVQ0"/>
<evidence type="ECO:0000256" key="10">
    <source>
        <dbReference type="HAMAP-Rule" id="MF_01499"/>
    </source>
</evidence>